<reference evidence="2 3" key="1">
    <citation type="journal article" date="2023" name="J. Hered.">
        <title>Chromosome-level genome of the wood stork (Mycteria americana) provides insight into avian chromosome evolution.</title>
        <authorList>
            <person name="Flamio R. Jr."/>
            <person name="Ramstad K.M."/>
        </authorList>
    </citation>
    <scope>NUCLEOTIDE SEQUENCE [LARGE SCALE GENOMIC DNA]</scope>
    <source>
        <strain evidence="2">JAX WOST 10</strain>
    </source>
</reference>
<protein>
    <recommendedName>
        <fullName evidence="4">HCLS1-associated protein X-1</fullName>
    </recommendedName>
</protein>
<proteinExistence type="predicted"/>
<dbReference type="GO" id="GO:0016529">
    <property type="term" value="C:sarcoplasmic reticulum"/>
    <property type="evidence" value="ECO:0007669"/>
    <property type="project" value="TreeGrafter"/>
</dbReference>
<dbReference type="GO" id="GO:0030136">
    <property type="term" value="C:clathrin-coated vesicle"/>
    <property type="evidence" value="ECO:0007669"/>
    <property type="project" value="TreeGrafter"/>
</dbReference>
<accession>A0AAN7MJ52</accession>
<comment type="caution">
    <text evidence="2">The sequence shown here is derived from an EMBL/GenBank/DDBJ whole genome shotgun (WGS) entry which is preliminary data.</text>
</comment>
<keyword evidence="3" id="KW-1185">Reference proteome</keyword>
<dbReference type="GO" id="GO:0005739">
    <property type="term" value="C:mitochondrion"/>
    <property type="evidence" value="ECO:0007669"/>
    <property type="project" value="TreeGrafter"/>
</dbReference>
<dbReference type="GO" id="GO:0043066">
    <property type="term" value="P:negative regulation of apoptotic process"/>
    <property type="evidence" value="ECO:0007669"/>
    <property type="project" value="InterPro"/>
</dbReference>
<sequence length="357" mass="38643">MSFYEAFRGFFGFPGRRRPRDPLFGGTAWDEEEEEEEEDDGPSLARPPQDFAFGPGASRGAFEELFRDVGELLGVFGGAWAGPPQPFEPPLPGPGEGSAGQPLRDSMLKHPDSPAPGASPGGPGDTGDPARPWGPFLGVGEGSASRGLGCGGRRSLPSRRRAFPPRHRRVALPCSWKTVSRLLRASRKTKVGAGSGAAGSLPSPLYLPALPRPSGHVPTLLSPSRISPADLDSQVSSAGLGTILRPDEPKSRSYFQSVSVTKVTLPDGAVEERRTVQDSQGRRETTVTRRRGDQAFITTTKEDGQSKDYREEVVNMDDRELAQFAGTWPRQDELRAPNLSDPSSALGSFFRRWFSSW</sequence>
<evidence type="ECO:0000313" key="3">
    <source>
        <dbReference type="Proteomes" id="UP001333110"/>
    </source>
</evidence>
<dbReference type="GO" id="GO:0030833">
    <property type="term" value="P:regulation of actin filament polymerization"/>
    <property type="evidence" value="ECO:0007669"/>
    <property type="project" value="TreeGrafter"/>
</dbReference>
<gene>
    <name evidence="2" type="ORF">QYF61_003314</name>
</gene>
<dbReference type="EMBL" id="JAUNZN010000028">
    <property type="protein sequence ID" value="KAK4807525.1"/>
    <property type="molecule type" value="Genomic_DNA"/>
</dbReference>
<name>A0AAN7MJ52_MYCAM</name>
<feature type="compositionally biased region" description="Pro residues" evidence="1">
    <location>
        <begin position="83"/>
        <end position="93"/>
    </location>
</feature>
<dbReference type="GO" id="GO:0015629">
    <property type="term" value="C:actin cytoskeleton"/>
    <property type="evidence" value="ECO:0007669"/>
    <property type="project" value="TreeGrafter"/>
</dbReference>
<dbReference type="AlphaFoldDB" id="A0AAN7MJ52"/>
<dbReference type="GO" id="GO:0016324">
    <property type="term" value="C:apical plasma membrane"/>
    <property type="evidence" value="ECO:0007669"/>
    <property type="project" value="TreeGrafter"/>
</dbReference>
<organism evidence="2 3">
    <name type="scientific">Mycteria americana</name>
    <name type="common">Wood stork</name>
    <dbReference type="NCBI Taxonomy" id="33587"/>
    <lineage>
        <taxon>Eukaryota</taxon>
        <taxon>Metazoa</taxon>
        <taxon>Chordata</taxon>
        <taxon>Craniata</taxon>
        <taxon>Vertebrata</taxon>
        <taxon>Euteleostomi</taxon>
        <taxon>Archelosauria</taxon>
        <taxon>Archosauria</taxon>
        <taxon>Dinosauria</taxon>
        <taxon>Saurischia</taxon>
        <taxon>Theropoda</taxon>
        <taxon>Coelurosauria</taxon>
        <taxon>Aves</taxon>
        <taxon>Neognathae</taxon>
        <taxon>Neoaves</taxon>
        <taxon>Aequornithes</taxon>
        <taxon>Ciconiiformes</taxon>
        <taxon>Ciconiidae</taxon>
        <taxon>Mycteria</taxon>
    </lineage>
</organism>
<dbReference type="PANTHER" id="PTHR14938">
    <property type="entry name" value="HCLS1-ASSOCIATED PROTEIN X-1"/>
    <property type="match status" value="1"/>
</dbReference>
<evidence type="ECO:0000256" key="1">
    <source>
        <dbReference type="SAM" id="MobiDB-lite"/>
    </source>
</evidence>
<evidence type="ECO:0000313" key="2">
    <source>
        <dbReference type="EMBL" id="KAK4807525.1"/>
    </source>
</evidence>
<feature type="region of interest" description="Disordered" evidence="1">
    <location>
        <begin position="11"/>
        <end position="59"/>
    </location>
</feature>
<dbReference type="Proteomes" id="UP001333110">
    <property type="component" value="Unassembled WGS sequence"/>
</dbReference>
<dbReference type="InterPro" id="IPR017248">
    <property type="entry name" value="HAX-1"/>
</dbReference>
<feature type="region of interest" description="Disordered" evidence="1">
    <location>
        <begin position="77"/>
        <end position="164"/>
    </location>
</feature>
<evidence type="ECO:0008006" key="4">
    <source>
        <dbReference type="Google" id="ProtNLM"/>
    </source>
</evidence>
<feature type="compositionally biased region" description="Acidic residues" evidence="1">
    <location>
        <begin position="29"/>
        <end position="41"/>
    </location>
</feature>
<dbReference type="PANTHER" id="PTHR14938:SF2">
    <property type="entry name" value="HCLS1-ASSOCIATED PROTEIN X-1"/>
    <property type="match status" value="1"/>
</dbReference>